<dbReference type="Proteomes" id="UP000662314">
    <property type="component" value="Unassembled WGS sequence"/>
</dbReference>
<accession>A0A8J7HY72</accession>
<evidence type="ECO:0000313" key="1">
    <source>
        <dbReference type="EMBL" id="MBH8572444.1"/>
    </source>
</evidence>
<reference evidence="1 2" key="1">
    <citation type="journal article" date="2021" name="Int. J. Syst. Evol. Microbiol.">
        <title>Amazonocrinis nigriterrae gen. nov., sp. nov., Atlanticothrix silvestris gen. nov., sp. nov. and Dendronalium phyllosphericum gen. nov., sp. nov., nostocacean cyanobacteria from Brazilian environments.</title>
        <authorList>
            <person name="Alvarenga D.O."/>
            <person name="Andreote A.P.D."/>
            <person name="Branco L.H.Z."/>
            <person name="Delbaje E."/>
            <person name="Cruz R.B."/>
            <person name="Varani A.M."/>
            <person name="Fiore M.F."/>
        </authorList>
    </citation>
    <scope>NUCLEOTIDE SEQUENCE [LARGE SCALE GENOMIC DNA]</scope>
    <source>
        <strain evidence="1 2">CENA369</strain>
    </source>
</reference>
<keyword evidence="2" id="KW-1185">Reference proteome</keyword>
<proteinExistence type="predicted"/>
<protein>
    <submittedName>
        <fullName evidence="1">Uncharacterized protein</fullName>
    </submittedName>
</protein>
<name>A0A8J7HY72_9NOST</name>
<sequence length="86" mass="9923">MGITGQIKQISGLTLDLLREDPLLTNAFFDAQWLPESAFWQRASYWPAEPAEKTKQEVKARFGQLPESKGLSWLIPGKRQKWKHNL</sequence>
<evidence type="ECO:0000313" key="2">
    <source>
        <dbReference type="Proteomes" id="UP000662314"/>
    </source>
</evidence>
<comment type="caution">
    <text evidence="1">The sequence shown here is derived from an EMBL/GenBank/DDBJ whole genome shotgun (WGS) entry which is preliminary data.</text>
</comment>
<dbReference type="RefSeq" id="WP_214431267.1">
    <property type="nucleotide sequence ID" value="NZ_CAWPUQ010000024.1"/>
</dbReference>
<organism evidence="1 2">
    <name type="scientific">Dendronalium phyllosphericum CENA369</name>
    <dbReference type="NCBI Taxonomy" id="1725256"/>
    <lineage>
        <taxon>Bacteria</taxon>
        <taxon>Bacillati</taxon>
        <taxon>Cyanobacteriota</taxon>
        <taxon>Cyanophyceae</taxon>
        <taxon>Nostocales</taxon>
        <taxon>Nostocaceae</taxon>
        <taxon>Dendronalium</taxon>
        <taxon>Dendronalium phyllosphericum</taxon>
    </lineage>
</organism>
<dbReference type="EMBL" id="JAECZA010000012">
    <property type="protein sequence ID" value="MBH8572444.1"/>
    <property type="molecule type" value="Genomic_DNA"/>
</dbReference>
<dbReference type="AlphaFoldDB" id="A0A8J7HY72"/>
<gene>
    <name evidence="1" type="ORF">I8752_05220</name>
</gene>